<dbReference type="STRING" id="1195236.CTER_3811"/>
<evidence type="ECO:0000313" key="2">
    <source>
        <dbReference type="Proteomes" id="UP000014155"/>
    </source>
</evidence>
<reference evidence="1 2" key="1">
    <citation type="journal article" date="2013" name="Genome Announc.">
        <title>Draft Genome Sequence of the Cellulolytic, Mesophilic, Anaerobic Bacterium Clostridium termitidis Strain CT1112 (DSM 5398).</title>
        <authorList>
            <person name="Lal S."/>
            <person name="Ramachandran U."/>
            <person name="Zhang X."/>
            <person name="Munir R."/>
            <person name="Sparling R."/>
            <person name="Levin D.B."/>
        </authorList>
    </citation>
    <scope>NUCLEOTIDE SEQUENCE [LARGE SCALE GENOMIC DNA]</scope>
    <source>
        <strain evidence="1 2">CT1112</strain>
    </source>
</reference>
<comment type="caution">
    <text evidence="1">The sequence shown here is derived from an EMBL/GenBank/DDBJ whole genome shotgun (WGS) entry which is preliminary data.</text>
</comment>
<dbReference type="Proteomes" id="UP000014155">
    <property type="component" value="Unassembled WGS sequence"/>
</dbReference>
<sequence>MYIGNKGIIDYVLTGKYSQNEINNYDEVGGKLTLETGEGNSTIILNGQYGVSLRNGRGEIIYRLYKGTNYYDINVNDLYLNQRFDLTPV</sequence>
<accession>S0FJI0</accession>
<dbReference type="EMBL" id="AORV01000054">
    <property type="protein sequence ID" value="EMS70426.1"/>
    <property type="molecule type" value="Genomic_DNA"/>
</dbReference>
<keyword evidence="2" id="KW-1185">Reference proteome</keyword>
<protein>
    <submittedName>
        <fullName evidence="1">Uncharacterized protein</fullName>
    </submittedName>
</protein>
<evidence type="ECO:0000313" key="1">
    <source>
        <dbReference type="EMBL" id="EMS70426.1"/>
    </source>
</evidence>
<gene>
    <name evidence="1" type="ORF">CTER_3811</name>
</gene>
<dbReference type="AlphaFoldDB" id="S0FJI0"/>
<proteinExistence type="predicted"/>
<name>S0FJI0_RUMCE</name>
<organism evidence="1 2">
    <name type="scientific">Ruminiclostridium cellobioparum subsp. termitidis CT1112</name>
    <dbReference type="NCBI Taxonomy" id="1195236"/>
    <lineage>
        <taxon>Bacteria</taxon>
        <taxon>Bacillati</taxon>
        <taxon>Bacillota</taxon>
        <taxon>Clostridia</taxon>
        <taxon>Eubacteriales</taxon>
        <taxon>Oscillospiraceae</taxon>
        <taxon>Ruminiclostridium</taxon>
    </lineage>
</organism>
<dbReference type="RefSeq" id="WP_004628292.1">
    <property type="nucleotide sequence ID" value="NZ_AORV01000054.1"/>
</dbReference>